<dbReference type="FunFam" id="1.10.10.650:FF:000001">
    <property type="entry name" value="S1 RNA-binding domain 1"/>
    <property type="match status" value="1"/>
</dbReference>
<dbReference type="InterPro" id="IPR050437">
    <property type="entry name" value="Ribos_protein_bS1-like"/>
</dbReference>
<dbReference type="InterPro" id="IPR041692">
    <property type="entry name" value="HHH_9"/>
</dbReference>
<dbReference type="AlphaFoldDB" id="E2BQE5"/>
<dbReference type="EMBL" id="GL449761">
    <property type="protein sequence ID" value="EFN82079.1"/>
    <property type="molecule type" value="Genomic_DNA"/>
</dbReference>
<dbReference type="Pfam" id="PF00575">
    <property type="entry name" value="S1"/>
    <property type="match status" value="1"/>
</dbReference>
<proteinExistence type="predicted"/>
<dbReference type="SUPFAM" id="SSF50249">
    <property type="entry name" value="Nucleic acid-binding proteins"/>
    <property type="match status" value="1"/>
</dbReference>
<dbReference type="InterPro" id="IPR003029">
    <property type="entry name" value="S1_domain"/>
</dbReference>
<dbReference type="Gene3D" id="1.10.150.310">
    <property type="entry name" value="Tex RuvX-like domain-like"/>
    <property type="match status" value="1"/>
</dbReference>
<dbReference type="FunFam" id="3.30.420.140:FF:000001">
    <property type="entry name" value="RNA-binding transcriptional accessory protein"/>
    <property type="match status" value="1"/>
</dbReference>
<dbReference type="Proteomes" id="UP000008237">
    <property type="component" value="Unassembled WGS sequence"/>
</dbReference>
<dbReference type="SUPFAM" id="SSF158832">
    <property type="entry name" value="Tex N-terminal region-like"/>
    <property type="match status" value="1"/>
</dbReference>
<dbReference type="GO" id="GO:0006139">
    <property type="term" value="P:nucleobase-containing compound metabolic process"/>
    <property type="evidence" value="ECO:0007669"/>
    <property type="project" value="InterPro"/>
</dbReference>
<gene>
    <name evidence="2" type="ORF">EAI_01036</name>
</gene>
<dbReference type="Pfam" id="PF09371">
    <property type="entry name" value="Tex_N"/>
    <property type="match status" value="1"/>
</dbReference>
<dbReference type="Pfam" id="PF17674">
    <property type="entry name" value="HHH_9"/>
    <property type="match status" value="1"/>
</dbReference>
<dbReference type="SMART" id="SM00732">
    <property type="entry name" value="YqgFc"/>
    <property type="match status" value="1"/>
</dbReference>
<dbReference type="InterPro" id="IPR018974">
    <property type="entry name" value="Tex-like_N"/>
</dbReference>
<dbReference type="GO" id="GO:0003729">
    <property type="term" value="F:mRNA binding"/>
    <property type="evidence" value="ECO:0007669"/>
    <property type="project" value="TreeGrafter"/>
</dbReference>
<dbReference type="Pfam" id="PF16921">
    <property type="entry name" value="Tex_YqgF"/>
    <property type="match status" value="1"/>
</dbReference>
<dbReference type="PANTHER" id="PTHR10724:SF10">
    <property type="entry name" value="S1 RNA-BINDING DOMAIN-CONTAINING PROTEIN 1"/>
    <property type="match status" value="1"/>
</dbReference>
<dbReference type="InParanoid" id="E2BQE5"/>
<reference evidence="2 3" key="1">
    <citation type="journal article" date="2010" name="Science">
        <title>Genomic comparison of the ants Camponotus floridanus and Harpegnathos saltator.</title>
        <authorList>
            <person name="Bonasio R."/>
            <person name="Zhang G."/>
            <person name="Ye C."/>
            <person name="Mutti N.S."/>
            <person name="Fang X."/>
            <person name="Qin N."/>
            <person name="Donahue G."/>
            <person name="Yang P."/>
            <person name="Li Q."/>
            <person name="Li C."/>
            <person name="Zhang P."/>
            <person name="Huang Z."/>
            <person name="Berger S.L."/>
            <person name="Reinberg D."/>
            <person name="Wang J."/>
            <person name="Liebig J."/>
        </authorList>
    </citation>
    <scope>NUCLEOTIDE SEQUENCE [LARGE SCALE GENOMIC DNA]</scope>
    <source>
        <strain evidence="2 3">R22 G/1</strain>
    </source>
</reference>
<dbReference type="InterPro" id="IPR023319">
    <property type="entry name" value="Tex-like_HTH_dom_sf"/>
</dbReference>
<dbReference type="PROSITE" id="PS50126">
    <property type="entry name" value="S1"/>
    <property type="match status" value="1"/>
</dbReference>
<feature type="domain" description="S1 motif" evidence="1">
    <location>
        <begin position="760"/>
        <end position="822"/>
    </location>
</feature>
<dbReference type="PANTHER" id="PTHR10724">
    <property type="entry name" value="30S RIBOSOMAL PROTEIN S1"/>
    <property type="match status" value="1"/>
</dbReference>
<evidence type="ECO:0000313" key="2">
    <source>
        <dbReference type="EMBL" id="EFN82079.1"/>
    </source>
</evidence>
<dbReference type="Gene3D" id="1.10.10.650">
    <property type="entry name" value="RuvA domain 2-like"/>
    <property type="match status" value="1"/>
</dbReference>
<dbReference type="InterPro" id="IPR012337">
    <property type="entry name" value="RNaseH-like_sf"/>
</dbReference>
<evidence type="ECO:0000313" key="3">
    <source>
        <dbReference type="Proteomes" id="UP000008237"/>
    </source>
</evidence>
<dbReference type="InterPro" id="IPR012340">
    <property type="entry name" value="NA-bd_OB-fold"/>
</dbReference>
<dbReference type="OrthoDB" id="995477at2759"/>
<dbReference type="GO" id="GO:0006412">
    <property type="term" value="P:translation"/>
    <property type="evidence" value="ECO:0007669"/>
    <property type="project" value="TreeGrafter"/>
</dbReference>
<dbReference type="GO" id="GO:0003735">
    <property type="term" value="F:structural constituent of ribosome"/>
    <property type="evidence" value="ECO:0007669"/>
    <property type="project" value="TreeGrafter"/>
</dbReference>
<dbReference type="FunCoup" id="E2BQE5">
    <property type="interactions" value="317"/>
</dbReference>
<evidence type="ECO:0000259" key="1">
    <source>
        <dbReference type="PROSITE" id="PS50126"/>
    </source>
</evidence>
<keyword evidence="3" id="KW-1185">Reference proteome</keyword>
<dbReference type="SUPFAM" id="SSF53098">
    <property type="entry name" value="Ribonuclease H-like"/>
    <property type="match status" value="1"/>
</dbReference>
<sequence length="826" mass="94050">MKVKANDEKMIKTNARSKNVEFFKEDLETPNKKKRKLEEVSFTDFNMETLQQKQKTDVDININVKLSPSFAQCTEWTDIDYISEINNIDRHIAENVVKLFKEDNTIPFIARYRKNMTGNIEPDKLRELKNSFDEVKIIKHRVTEIIKAINKLGCWSPEIHSIITSTKSLADLEYIYSLFKPTAKRSLAEKARELGLLSISNAILQGQEIPLLASLVDKQKEGLRNEKEVEDSIIHIIADIVSKNKEILEKVIILRKTSVIEIQTIQRKTKESVEDEPKNMLDKQKYEMYFNFKIIERNIKPHQILAINRAESRKILSIKIVIPDTFEKTFKKYCLSRYSFAANVTRLHMDLFSKSVEYAYKNLIKRLVIRRVKTEMKIRAETASIEVFAANVKQLLLAPPVRGKIILGIDPGFSHGCKLAVVSECGDLLDTNVIYPHTNSKTAYERSVDILVKLMNKYKCTVLALGNGTACRETELFVKEIIKSKALGTLDVKYIIVNEAGSSVYSCSPEAKSEFPNIDVNLISAISIARRLQDPLAELVKIDPKHLGVGMYQHDLPEKQLINALDEAITEAVSFIGVDINTASKCLLRRVAGLTNSKAVNVIDWRTKHGTFKNRAQLLNVKGIGSKTFEQCAGFIRILPETASINQNIVTEKKSKNPQNDFNLLDQTWIHPESYTIANKFIKYCQCNLNDFGTSKFIEKINLYANGKYTELAEQFDTNKATIEIIIKSLTMKKDEDIRSTLNHPLFNDNMRNIGDLNNGTTLNGIIRNVTHFGVFVDIGVGTNGLIHIKYLKNQSLRIGQYVTVKVLSVKQDCNRISLELMKILY</sequence>
<dbReference type="STRING" id="610380.E2BQE5"/>
<dbReference type="OMA" id="RWAWRTR"/>
<dbReference type="InterPro" id="IPR055179">
    <property type="entry name" value="Tex-like_central_region"/>
</dbReference>
<dbReference type="Gene3D" id="3.30.420.140">
    <property type="entry name" value="YqgF/RNase H-like domain"/>
    <property type="match status" value="1"/>
</dbReference>
<dbReference type="InterPro" id="IPR037027">
    <property type="entry name" value="YqgF/RNaseH-like_dom_sf"/>
</dbReference>
<dbReference type="SUPFAM" id="SSF47781">
    <property type="entry name" value="RuvA domain 2-like"/>
    <property type="match status" value="2"/>
</dbReference>
<dbReference type="Pfam" id="PF22706">
    <property type="entry name" value="Tex_central_region"/>
    <property type="match status" value="1"/>
</dbReference>
<name>E2BQE5_HARSA</name>
<dbReference type="InterPro" id="IPR023323">
    <property type="entry name" value="Tex-like_dom_sf"/>
</dbReference>
<dbReference type="Pfam" id="PF12836">
    <property type="entry name" value="HHH_3"/>
    <property type="match status" value="1"/>
</dbReference>
<dbReference type="Gene3D" id="1.10.3500.10">
    <property type="entry name" value="Tex N-terminal region-like"/>
    <property type="match status" value="1"/>
</dbReference>
<dbReference type="InterPro" id="IPR032639">
    <property type="entry name" value="Tex_YqgF"/>
</dbReference>
<dbReference type="SMART" id="SM00316">
    <property type="entry name" value="S1"/>
    <property type="match status" value="1"/>
</dbReference>
<accession>E2BQE5</accession>
<protein>
    <submittedName>
        <fullName evidence="2">S1 RNA-binding domain-containing protein 1</fullName>
    </submittedName>
</protein>
<dbReference type="InterPro" id="IPR010994">
    <property type="entry name" value="RuvA_2-like"/>
</dbReference>
<dbReference type="Gene3D" id="2.40.50.140">
    <property type="entry name" value="Nucleic acid-binding proteins"/>
    <property type="match status" value="1"/>
</dbReference>
<dbReference type="InterPro" id="IPR006641">
    <property type="entry name" value="YqgF/RNaseH-like_dom"/>
</dbReference>
<organism evidence="3">
    <name type="scientific">Harpegnathos saltator</name>
    <name type="common">Jerdon's jumping ant</name>
    <dbReference type="NCBI Taxonomy" id="610380"/>
    <lineage>
        <taxon>Eukaryota</taxon>
        <taxon>Metazoa</taxon>
        <taxon>Ecdysozoa</taxon>
        <taxon>Arthropoda</taxon>
        <taxon>Hexapoda</taxon>
        <taxon>Insecta</taxon>
        <taxon>Pterygota</taxon>
        <taxon>Neoptera</taxon>
        <taxon>Endopterygota</taxon>
        <taxon>Hymenoptera</taxon>
        <taxon>Apocrita</taxon>
        <taxon>Aculeata</taxon>
        <taxon>Formicoidea</taxon>
        <taxon>Formicidae</taxon>
        <taxon>Ponerinae</taxon>
        <taxon>Ponerini</taxon>
        <taxon>Harpegnathos</taxon>
    </lineage>
</organism>